<keyword evidence="2" id="KW-0547">Nucleotide-binding</keyword>
<dbReference type="GO" id="GO:0003677">
    <property type="term" value="F:DNA binding"/>
    <property type="evidence" value="ECO:0007669"/>
    <property type="project" value="InterPro"/>
</dbReference>
<evidence type="ECO:0000256" key="7">
    <source>
        <dbReference type="ARBA" id="ARBA00034617"/>
    </source>
</evidence>
<dbReference type="OrthoDB" id="9802848at2"/>
<protein>
    <recommendedName>
        <fullName evidence="8">DNA 3'-5' helicase</fullName>
        <ecNumber evidence="8">5.6.2.4</ecNumber>
    </recommendedName>
</protein>
<evidence type="ECO:0000256" key="9">
    <source>
        <dbReference type="ARBA" id="ARBA00048988"/>
    </source>
</evidence>
<gene>
    <name evidence="12" type="ORF">ET464_03000</name>
</gene>
<keyword evidence="4 12" id="KW-0347">Helicase</keyword>
<feature type="domain" description="Helicase C-terminal" evidence="11">
    <location>
        <begin position="413"/>
        <end position="560"/>
    </location>
</feature>
<comment type="catalytic activity">
    <reaction evidence="9">
        <text>ATP + H2O = ADP + phosphate + H(+)</text>
        <dbReference type="Rhea" id="RHEA:13065"/>
        <dbReference type="ChEBI" id="CHEBI:15377"/>
        <dbReference type="ChEBI" id="CHEBI:15378"/>
        <dbReference type="ChEBI" id="CHEBI:30616"/>
        <dbReference type="ChEBI" id="CHEBI:43474"/>
        <dbReference type="ChEBI" id="CHEBI:456216"/>
        <dbReference type="EC" id="5.6.2.4"/>
    </reaction>
</comment>
<keyword evidence="6" id="KW-0413">Isomerase</keyword>
<evidence type="ECO:0000256" key="2">
    <source>
        <dbReference type="ARBA" id="ARBA00022741"/>
    </source>
</evidence>
<dbReference type="PROSITE" id="PS51192">
    <property type="entry name" value="HELICASE_ATP_BIND_1"/>
    <property type="match status" value="1"/>
</dbReference>
<dbReference type="InterPro" id="IPR006935">
    <property type="entry name" value="Helicase/UvrB_N"/>
</dbReference>
<sequence>MAMYADKPLIIQSDMTVLLDTVHRDAEAARTQLIRFAELAKRPGLMHTYRMTPLTLWNAAAGGWSAGDVLSALSSNARYGLPMQTEAAITRYMGRYGKLRLELGQAGSLLLRGDSGLLAEAAGKPAVAAFLRGREADGSWCVSPDCRGRLKQELTRAGYPVIDTAGYHDGEALAVSMLSVTRSGQPFALRDYQQQAVDAFYREGSVQGGSGVVVLPCGAGKTIVGLAALARSNSAALILTSNTTSVKQWKRELLERTSLAEEMVGEYTGQLKQVRPITIATYQIMTHRPSAESGYPHMRLFSERDWGLIVYDEVHLLPAPVFRMTAEIQATRRLGLTATLVREDGCEEDVFSLIGPKLYELVWKNAESMGHIATVSCSEIRVPLLPEAAQQYHAAPERAKQRTAAENPAKLPVIRKLLERHSGKQTLIIGQYLDQLHEVSEKLGVPLITGELSQPEREAWYDRFKKGEVPVLAVSKVANFAVDLPDAAVAIQISGSFGSRQEEAQRIGRLLRPKAGSNEAWFYTIVTEGTKEEQFARKRQLFMVEQGYQYETVRGAVSVDKAQRLDT</sequence>
<dbReference type="InterPro" id="IPR014001">
    <property type="entry name" value="Helicase_ATP-bd"/>
</dbReference>
<dbReference type="RefSeq" id="WP_129438129.1">
    <property type="nucleotide sequence ID" value="NZ_CP035492.1"/>
</dbReference>
<dbReference type="Proteomes" id="UP000293568">
    <property type="component" value="Chromosome"/>
</dbReference>
<dbReference type="InterPro" id="IPR027417">
    <property type="entry name" value="P-loop_NTPase"/>
</dbReference>
<evidence type="ECO:0000256" key="8">
    <source>
        <dbReference type="ARBA" id="ARBA00034808"/>
    </source>
</evidence>
<dbReference type="InterPro" id="IPR032830">
    <property type="entry name" value="XPB/Ssl2_N"/>
</dbReference>
<dbReference type="AlphaFoldDB" id="A0A4P6EV23"/>
<comment type="similarity">
    <text evidence="1">Belongs to the helicase family. RAD25/XPB subfamily.</text>
</comment>
<evidence type="ECO:0000256" key="5">
    <source>
        <dbReference type="ARBA" id="ARBA00022840"/>
    </source>
</evidence>
<dbReference type="SUPFAM" id="SSF52540">
    <property type="entry name" value="P-loop containing nucleoside triphosphate hydrolases"/>
    <property type="match status" value="2"/>
</dbReference>
<evidence type="ECO:0000259" key="11">
    <source>
        <dbReference type="PROSITE" id="PS51194"/>
    </source>
</evidence>
<evidence type="ECO:0000256" key="4">
    <source>
        <dbReference type="ARBA" id="ARBA00022806"/>
    </source>
</evidence>
<comment type="catalytic activity">
    <reaction evidence="7">
        <text>Couples ATP hydrolysis with the unwinding of duplex DNA by translocating in the 3'-5' direction.</text>
        <dbReference type="EC" id="5.6.2.4"/>
    </reaction>
</comment>
<evidence type="ECO:0000259" key="10">
    <source>
        <dbReference type="PROSITE" id="PS51192"/>
    </source>
</evidence>
<organism evidence="12 13">
    <name type="scientific">Paenibacillus protaetiae</name>
    <dbReference type="NCBI Taxonomy" id="2509456"/>
    <lineage>
        <taxon>Bacteria</taxon>
        <taxon>Bacillati</taxon>
        <taxon>Bacillota</taxon>
        <taxon>Bacilli</taxon>
        <taxon>Bacillales</taxon>
        <taxon>Paenibacillaceae</taxon>
        <taxon>Paenibacillus</taxon>
    </lineage>
</organism>
<dbReference type="GO" id="GO:0005524">
    <property type="term" value="F:ATP binding"/>
    <property type="evidence" value="ECO:0007669"/>
    <property type="project" value="UniProtKB-KW"/>
</dbReference>
<dbReference type="GO" id="GO:0043138">
    <property type="term" value="F:3'-5' DNA helicase activity"/>
    <property type="evidence" value="ECO:0007669"/>
    <property type="project" value="UniProtKB-EC"/>
</dbReference>
<dbReference type="InterPro" id="IPR050615">
    <property type="entry name" value="ATP-dep_DNA_Helicase"/>
</dbReference>
<dbReference type="Gene3D" id="3.40.50.300">
    <property type="entry name" value="P-loop containing nucleotide triphosphate hydrolases"/>
    <property type="match status" value="2"/>
</dbReference>
<dbReference type="EC" id="5.6.2.4" evidence="8"/>
<keyword evidence="13" id="KW-1185">Reference proteome</keyword>
<dbReference type="InterPro" id="IPR032438">
    <property type="entry name" value="ERCC3_RAD25_C"/>
</dbReference>
<proteinExistence type="inferred from homology"/>
<dbReference type="PROSITE" id="PS51194">
    <property type="entry name" value="HELICASE_CTER"/>
    <property type="match status" value="1"/>
</dbReference>
<accession>A0A4P6EV23</accession>
<dbReference type="SMART" id="SM00490">
    <property type="entry name" value="HELICc"/>
    <property type="match status" value="1"/>
</dbReference>
<evidence type="ECO:0000256" key="3">
    <source>
        <dbReference type="ARBA" id="ARBA00022801"/>
    </source>
</evidence>
<keyword evidence="5" id="KW-0067">ATP-binding</keyword>
<dbReference type="PANTHER" id="PTHR11274:SF0">
    <property type="entry name" value="GENERAL TRANSCRIPTION AND DNA REPAIR FACTOR IIH HELICASE SUBUNIT XPB"/>
    <property type="match status" value="1"/>
</dbReference>
<reference evidence="12 13" key="1">
    <citation type="submission" date="2019-01" db="EMBL/GenBank/DDBJ databases">
        <title>Genome sequencing of strain FW100M-2.</title>
        <authorList>
            <person name="Heo J."/>
            <person name="Kim S.-J."/>
            <person name="Kim J.-S."/>
            <person name="Hong S.-B."/>
            <person name="Kwon S.-W."/>
        </authorList>
    </citation>
    <scope>NUCLEOTIDE SEQUENCE [LARGE SCALE GENOMIC DNA]</scope>
    <source>
        <strain evidence="12 13">FW100M-2</strain>
    </source>
</reference>
<dbReference type="SMART" id="SM00487">
    <property type="entry name" value="DEXDc"/>
    <property type="match status" value="1"/>
</dbReference>
<feature type="domain" description="Helicase ATP-binding" evidence="10">
    <location>
        <begin position="202"/>
        <end position="358"/>
    </location>
</feature>
<dbReference type="InterPro" id="IPR001650">
    <property type="entry name" value="Helicase_C-like"/>
</dbReference>
<dbReference type="PANTHER" id="PTHR11274">
    <property type="entry name" value="RAD25/XP-B DNA REPAIR HELICASE"/>
    <property type="match status" value="1"/>
</dbReference>
<dbReference type="CDD" id="cd18789">
    <property type="entry name" value="SF2_C_XPB"/>
    <property type="match status" value="1"/>
</dbReference>
<dbReference type="EMBL" id="CP035492">
    <property type="protein sequence ID" value="QAY65499.1"/>
    <property type="molecule type" value="Genomic_DNA"/>
</dbReference>
<dbReference type="Pfam" id="PF04851">
    <property type="entry name" value="ResIII"/>
    <property type="match status" value="1"/>
</dbReference>
<evidence type="ECO:0000256" key="6">
    <source>
        <dbReference type="ARBA" id="ARBA00023235"/>
    </source>
</evidence>
<evidence type="ECO:0000313" key="13">
    <source>
        <dbReference type="Proteomes" id="UP000293568"/>
    </source>
</evidence>
<dbReference type="GO" id="GO:0016787">
    <property type="term" value="F:hydrolase activity"/>
    <property type="evidence" value="ECO:0007669"/>
    <property type="project" value="UniProtKB-KW"/>
</dbReference>
<evidence type="ECO:0000313" key="12">
    <source>
        <dbReference type="EMBL" id="QAY65499.1"/>
    </source>
</evidence>
<name>A0A4P6EV23_9BACL</name>
<dbReference type="Pfam" id="PF13625">
    <property type="entry name" value="Helicase_C_3"/>
    <property type="match status" value="1"/>
</dbReference>
<dbReference type="KEGG" id="pprt:ET464_03000"/>
<dbReference type="Pfam" id="PF16203">
    <property type="entry name" value="ERCC3_RAD25_C"/>
    <property type="match status" value="1"/>
</dbReference>
<keyword evidence="3" id="KW-0378">Hydrolase</keyword>
<dbReference type="NCBIfam" id="NF045503">
    <property type="entry name" value="repair_heli_XPB"/>
    <property type="match status" value="1"/>
</dbReference>
<dbReference type="PRINTS" id="PR00851">
    <property type="entry name" value="XRODRMPGMNTB"/>
</dbReference>
<evidence type="ECO:0000256" key="1">
    <source>
        <dbReference type="ARBA" id="ARBA00006637"/>
    </source>
</evidence>